<keyword evidence="6 9" id="KW-1133">Transmembrane helix</keyword>
<keyword evidence="8 9" id="KW-0472">Membrane</keyword>
<evidence type="ECO:0000313" key="11">
    <source>
        <dbReference type="Proteomes" id="UP000035704"/>
    </source>
</evidence>
<comment type="function">
    <text evidence="9">Essential subunit of the Sec protein translocation channel SecYEG. Clamps together the 2 halves of SecY. May contact the channel plug during translocation.</text>
</comment>
<dbReference type="PROSITE" id="PS01067">
    <property type="entry name" value="SECE_SEC61G"/>
    <property type="match status" value="1"/>
</dbReference>
<dbReference type="Gene3D" id="1.20.5.1030">
    <property type="entry name" value="Preprotein translocase secy subunit"/>
    <property type="match status" value="1"/>
</dbReference>
<dbReference type="GO" id="GO:0065002">
    <property type="term" value="P:intracellular protein transmembrane transport"/>
    <property type="evidence" value="ECO:0007669"/>
    <property type="project" value="UniProtKB-UniRule"/>
</dbReference>
<dbReference type="PATRIC" id="fig|84022.5.peg.3365"/>
<dbReference type="InterPro" id="IPR038379">
    <property type="entry name" value="SecE_sf"/>
</dbReference>
<dbReference type="NCBIfam" id="TIGR00964">
    <property type="entry name" value="secE_bact"/>
    <property type="match status" value="1"/>
</dbReference>
<gene>
    <name evidence="9 10" type="primary">secE</name>
    <name evidence="10" type="ORF">CACET_c36370</name>
</gene>
<dbReference type="InterPro" id="IPR005807">
    <property type="entry name" value="SecE_bac"/>
</dbReference>
<dbReference type="GO" id="GO:0043952">
    <property type="term" value="P:protein transport by the Sec complex"/>
    <property type="evidence" value="ECO:0007669"/>
    <property type="project" value="UniProtKB-UniRule"/>
</dbReference>
<dbReference type="HAMAP" id="MF_00422">
    <property type="entry name" value="SecE"/>
    <property type="match status" value="1"/>
</dbReference>
<evidence type="ECO:0000256" key="5">
    <source>
        <dbReference type="ARBA" id="ARBA00022927"/>
    </source>
</evidence>
<keyword evidence="3 9" id="KW-1003">Cell membrane</keyword>
<dbReference type="STRING" id="84022.CACET_c36370"/>
<comment type="subunit">
    <text evidence="9">Component of the Sec protein translocase complex. Heterotrimer consisting of SecY, SecE and SecG subunits. The heterotrimers can form oligomers, although 1 heterotrimer is thought to be able to translocate proteins. Interacts with the ribosome. Interacts with SecDF, and other proteins may be involved. Interacts with SecA.</text>
</comment>
<name>A0A0D8I5Y7_9CLOT</name>
<evidence type="ECO:0000256" key="9">
    <source>
        <dbReference type="HAMAP-Rule" id="MF_00422"/>
    </source>
</evidence>
<dbReference type="KEGG" id="cace:CACET_c36370"/>
<proteinExistence type="inferred from homology"/>
<dbReference type="GO" id="GO:0006605">
    <property type="term" value="P:protein targeting"/>
    <property type="evidence" value="ECO:0007669"/>
    <property type="project" value="UniProtKB-UniRule"/>
</dbReference>
<comment type="similarity">
    <text evidence="9">Belongs to the SecE/SEC61-gamma family.</text>
</comment>
<dbReference type="PANTHER" id="PTHR33910">
    <property type="entry name" value="PROTEIN TRANSLOCASE SUBUNIT SECE"/>
    <property type="match status" value="1"/>
</dbReference>
<keyword evidence="4 9" id="KW-0812">Transmembrane</keyword>
<reference evidence="10 11" key="1">
    <citation type="submission" date="2014-10" db="EMBL/GenBank/DDBJ databases">
        <title>Genome sequence of Clostridium aceticum DSM 1496.</title>
        <authorList>
            <person name="Poehlein A."/>
            <person name="Schiel-Bengelsdorf B."/>
            <person name="Gottschalk G."/>
            <person name="Duerre P."/>
            <person name="Daniel R."/>
        </authorList>
    </citation>
    <scope>NUCLEOTIDE SEQUENCE [LARGE SCALE GENOMIC DNA]</scope>
    <source>
        <strain evidence="10 11">DSM 1496</strain>
    </source>
</reference>
<sequence length="70" mass="7802">MTTQANTNTKAGNLGKYLKGVKSELRKVNWPTREELKNNTGVVIASCLLATILLWALDTFFGFGLNFIIR</sequence>
<dbReference type="AlphaFoldDB" id="A0A0D8I5Y7"/>
<feature type="transmembrane region" description="Helical" evidence="9">
    <location>
        <begin position="42"/>
        <end position="69"/>
    </location>
</feature>
<dbReference type="OrthoDB" id="9799073at2"/>
<evidence type="ECO:0000256" key="1">
    <source>
        <dbReference type="ARBA" id="ARBA00004370"/>
    </source>
</evidence>
<keyword evidence="11" id="KW-1185">Reference proteome</keyword>
<accession>A0A0D8I5Y7</accession>
<dbReference type="GO" id="GO:0005886">
    <property type="term" value="C:plasma membrane"/>
    <property type="evidence" value="ECO:0007669"/>
    <property type="project" value="UniProtKB-SubCell"/>
</dbReference>
<keyword evidence="2 9" id="KW-0813">Transport</keyword>
<dbReference type="InterPro" id="IPR001901">
    <property type="entry name" value="Translocase_SecE/Sec61-g"/>
</dbReference>
<comment type="subcellular location">
    <subcellularLocation>
        <location evidence="9">Cell membrane</location>
        <topology evidence="9">Single-pass membrane protein</topology>
    </subcellularLocation>
    <subcellularLocation>
        <location evidence="1">Membrane</location>
    </subcellularLocation>
</comment>
<dbReference type="GO" id="GO:0009306">
    <property type="term" value="P:protein secretion"/>
    <property type="evidence" value="ECO:0007669"/>
    <property type="project" value="UniProtKB-UniRule"/>
</dbReference>
<evidence type="ECO:0000256" key="6">
    <source>
        <dbReference type="ARBA" id="ARBA00022989"/>
    </source>
</evidence>
<evidence type="ECO:0000256" key="8">
    <source>
        <dbReference type="ARBA" id="ARBA00023136"/>
    </source>
</evidence>
<evidence type="ECO:0000313" key="10">
    <source>
        <dbReference type="EMBL" id="AKL97068.1"/>
    </source>
</evidence>
<keyword evidence="5 9" id="KW-0653">Protein transport</keyword>
<dbReference type="RefSeq" id="WP_044826539.1">
    <property type="nucleotide sequence ID" value="NZ_CP009687.1"/>
</dbReference>
<keyword evidence="7 9" id="KW-0811">Translocation</keyword>
<dbReference type="GO" id="GO:0008320">
    <property type="term" value="F:protein transmembrane transporter activity"/>
    <property type="evidence" value="ECO:0007669"/>
    <property type="project" value="UniProtKB-UniRule"/>
</dbReference>
<dbReference type="PANTHER" id="PTHR33910:SF1">
    <property type="entry name" value="PROTEIN TRANSLOCASE SUBUNIT SECE"/>
    <property type="match status" value="1"/>
</dbReference>
<dbReference type="EMBL" id="CP009687">
    <property type="protein sequence ID" value="AKL97068.1"/>
    <property type="molecule type" value="Genomic_DNA"/>
</dbReference>
<evidence type="ECO:0000256" key="4">
    <source>
        <dbReference type="ARBA" id="ARBA00022692"/>
    </source>
</evidence>
<dbReference type="Proteomes" id="UP000035704">
    <property type="component" value="Chromosome"/>
</dbReference>
<evidence type="ECO:0000256" key="2">
    <source>
        <dbReference type="ARBA" id="ARBA00022448"/>
    </source>
</evidence>
<organism evidence="10 11">
    <name type="scientific">Clostridium aceticum</name>
    <dbReference type="NCBI Taxonomy" id="84022"/>
    <lineage>
        <taxon>Bacteria</taxon>
        <taxon>Bacillati</taxon>
        <taxon>Bacillota</taxon>
        <taxon>Clostridia</taxon>
        <taxon>Eubacteriales</taxon>
        <taxon>Clostridiaceae</taxon>
        <taxon>Clostridium</taxon>
    </lineage>
</organism>
<dbReference type="Pfam" id="PF00584">
    <property type="entry name" value="SecE"/>
    <property type="match status" value="1"/>
</dbReference>
<evidence type="ECO:0000256" key="7">
    <source>
        <dbReference type="ARBA" id="ARBA00023010"/>
    </source>
</evidence>
<evidence type="ECO:0000256" key="3">
    <source>
        <dbReference type="ARBA" id="ARBA00022475"/>
    </source>
</evidence>
<protein>
    <recommendedName>
        <fullName evidence="9">Protein translocase subunit SecE</fullName>
    </recommendedName>
</protein>